<evidence type="ECO:0000313" key="12">
    <source>
        <dbReference type="EMBL" id="MBU9722491.1"/>
    </source>
</evidence>
<protein>
    <recommendedName>
        <fullName evidence="10">Glycine--tRNA ligase beta subunit</fullName>
        <ecNumber evidence="10">6.1.1.14</ecNumber>
    </recommendedName>
    <alternativeName>
        <fullName evidence="10">Glycyl-tRNA synthetase beta subunit</fullName>
        <shortName evidence="10">GlyRS</shortName>
    </alternativeName>
</protein>
<keyword evidence="8 10" id="KW-0030">Aminoacyl-tRNA synthetase</keyword>
<dbReference type="PANTHER" id="PTHR30075:SF2">
    <property type="entry name" value="GLYCINE--TRNA LIGASE, CHLOROPLASTIC_MITOCHONDRIAL 2"/>
    <property type="match status" value="1"/>
</dbReference>
<dbReference type="RefSeq" id="WP_088074796.1">
    <property type="nucleotide sequence ID" value="NZ_JAHQCR010000053.1"/>
</dbReference>
<dbReference type="PRINTS" id="PR01045">
    <property type="entry name" value="TRNASYNTHGB"/>
</dbReference>
<evidence type="ECO:0000256" key="10">
    <source>
        <dbReference type="HAMAP-Rule" id="MF_00255"/>
    </source>
</evidence>
<comment type="subcellular location">
    <subcellularLocation>
        <location evidence="1 10">Cytoplasm</location>
    </subcellularLocation>
</comment>
<keyword evidence="3 10" id="KW-0963">Cytoplasm</keyword>
<keyword evidence="13" id="KW-1185">Reference proteome</keyword>
<organism evidence="12 13">
    <name type="scientific">Evansella alkalicola</name>
    <dbReference type="NCBI Taxonomy" id="745819"/>
    <lineage>
        <taxon>Bacteria</taxon>
        <taxon>Bacillati</taxon>
        <taxon>Bacillota</taxon>
        <taxon>Bacilli</taxon>
        <taxon>Bacillales</taxon>
        <taxon>Bacillaceae</taxon>
        <taxon>Evansella</taxon>
    </lineage>
</organism>
<dbReference type="SUPFAM" id="SSF109604">
    <property type="entry name" value="HD-domain/PDEase-like"/>
    <property type="match status" value="1"/>
</dbReference>
<comment type="catalytic activity">
    <reaction evidence="9 10">
        <text>tRNA(Gly) + glycine + ATP = glycyl-tRNA(Gly) + AMP + diphosphate</text>
        <dbReference type="Rhea" id="RHEA:16013"/>
        <dbReference type="Rhea" id="RHEA-COMP:9664"/>
        <dbReference type="Rhea" id="RHEA-COMP:9683"/>
        <dbReference type="ChEBI" id="CHEBI:30616"/>
        <dbReference type="ChEBI" id="CHEBI:33019"/>
        <dbReference type="ChEBI" id="CHEBI:57305"/>
        <dbReference type="ChEBI" id="CHEBI:78442"/>
        <dbReference type="ChEBI" id="CHEBI:78522"/>
        <dbReference type="ChEBI" id="CHEBI:456215"/>
        <dbReference type="EC" id="6.1.1.14"/>
    </reaction>
</comment>
<evidence type="ECO:0000256" key="2">
    <source>
        <dbReference type="ARBA" id="ARBA00008226"/>
    </source>
</evidence>
<comment type="caution">
    <text evidence="12">The sequence shown here is derived from an EMBL/GenBank/DDBJ whole genome shotgun (WGS) entry which is preliminary data.</text>
</comment>
<evidence type="ECO:0000256" key="4">
    <source>
        <dbReference type="ARBA" id="ARBA00022598"/>
    </source>
</evidence>
<evidence type="ECO:0000256" key="8">
    <source>
        <dbReference type="ARBA" id="ARBA00023146"/>
    </source>
</evidence>
<dbReference type="Pfam" id="PF05746">
    <property type="entry name" value="DALR_1"/>
    <property type="match status" value="1"/>
</dbReference>
<evidence type="ECO:0000256" key="7">
    <source>
        <dbReference type="ARBA" id="ARBA00022917"/>
    </source>
</evidence>
<evidence type="ECO:0000256" key="1">
    <source>
        <dbReference type="ARBA" id="ARBA00004496"/>
    </source>
</evidence>
<dbReference type="EMBL" id="JAHQCR010000053">
    <property type="protein sequence ID" value="MBU9722491.1"/>
    <property type="molecule type" value="Genomic_DNA"/>
</dbReference>
<evidence type="ECO:0000256" key="5">
    <source>
        <dbReference type="ARBA" id="ARBA00022741"/>
    </source>
</evidence>
<dbReference type="Proteomes" id="UP000790580">
    <property type="component" value="Unassembled WGS sequence"/>
</dbReference>
<keyword evidence="5 10" id="KW-0547">Nucleotide-binding</keyword>
<sequence>MSKQSFLLEIGLEEMPARFVTDAMNQLGDNVEAWLKENRLAYEKVERFSTPRRLALVIHDLDQKQNDIVEEAKGPSKKIAQDSDGNWTKAAIGFSKGQGASVDDLFFKELKGEEYVFVKKHIEGKSTKELFAADLKEVITGLNFPKNMKWGTHQLRYVRPIKWIVALLGNEVIPFEITDVNTDKKTWGHRFLGNDTVIEKPEEYREKLLGEYVIVDPVERKDAIRKQIERLAASEAWNIPIDEELLEEVNNLVEYPTVLNGAFDERFLSVPSDVLITSMREHQRYFPVLNEEGELLPYFVTVRNGDHRHLENVQKGNEKVLRARLADAEFFYNEDLKQPLESGLNRLETIVYHKDLGSIGDKVRRVKDLASVIGNKIGLDDETSKNVDRAAHLSKADLVTHMVGEFPELEGRMGEVYALKAGEKAEVAKAIYEHYLPKQAGDNPPETVEGAVVSIADKIDTVVTSFGIGLIPTGSQDPHGLRRQTAGVVQTLLSHGWKLNLLDLFEEAIHLTEKRGLLKRSLEAVSEDLGEFLKLRIKFLLQDQGVRYDVVDSVLNADLGKIQEIFQKAKFLMNEVTSSDFKKIVEAFSRVTNIAKKAQNDELQIDESLFEKEEERNLYTLTKEVEERFTKHLQQGEIVEAYGELTALEPAIHAYFDNIMVMDENEAVKANRLSQMNETSRLITSFAEFQAIVFHGDE</sequence>
<dbReference type="NCBIfam" id="TIGR00211">
    <property type="entry name" value="glyS"/>
    <property type="match status" value="1"/>
</dbReference>
<dbReference type="InterPro" id="IPR015944">
    <property type="entry name" value="Gly-tRNA-synth_bsu"/>
</dbReference>
<dbReference type="Pfam" id="PF02092">
    <property type="entry name" value="tRNA_synt_2f"/>
    <property type="match status" value="1"/>
</dbReference>
<gene>
    <name evidence="10 12" type="primary">glyS</name>
    <name evidence="12" type="ORF">KS407_13735</name>
</gene>
<dbReference type="PROSITE" id="PS50861">
    <property type="entry name" value="AA_TRNA_LIGASE_II_GLYAB"/>
    <property type="match status" value="1"/>
</dbReference>
<evidence type="ECO:0000256" key="3">
    <source>
        <dbReference type="ARBA" id="ARBA00022490"/>
    </source>
</evidence>
<reference evidence="12 13" key="1">
    <citation type="submission" date="2021-06" db="EMBL/GenBank/DDBJ databases">
        <title>Bacillus sp. RD4P76, an endophyte from a halophyte.</title>
        <authorList>
            <person name="Sun J.-Q."/>
        </authorList>
    </citation>
    <scope>NUCLEOTIDE SEQUENCE [LARGE SCALE GENOMIC DNA]</scope>
    <source>
        <strain evidence="12 13">JCM 17098</strain>
    </source>
</reference>
<dbReference type="HAMAP" id="MF_00255">
    <property type="entry name" value="Gly_tRNA_synth_beta"/>
    <property type="match status" value="1"/>
</dbReference>
<feature type="domain" description="DALR anticodon binding" evidence="11">
    <location>
        <begin position="586"/>
        <end position="683"/>
    </location>
</feature>
<comment type="similarity">
    <text evidence="2 10">Belongs to the class-II aminoacyl-tRNA synthetase family.</text>
</comment>
<dbReference type="InterPro" id="IPR006194">
    <property type="entry name" value="Gly-tRNA-synth_heterodimer"/>
</dbReference>
<keyword evidence="7 10" id="KW-0648">Protein biosynthesis</keyword>
<proteinExistence type="inferred from homology"/>
<keyword evidence="6 10" id="KW-0067">ATP-binding</keyword>
<evidence type="ECO:0000313" key="13">
    <source>
        <dbReference type="Proteomes" id="UP000790580"/>
    </source>
</evidence>
<name>A0ABS6JWN7_9BACI</name>
<dbReference type="InterPro" id="IPR008909">
    <property type="entry name" value="DALR_anticod-bd"/>
</dbReference>
<keyword evidence="4 10" id="KW-0436">Ligase</keyword>
<accession>A0ABS6JWN7</accession>
<dbReference type="PANTHER" id="PTHR30075">
    <property type="entry name" value="GLYCYL-TRNA SYNTHETASE"/>
    <property type="match status" value="1"/>
</dbReference>
<dbReference type="GO" id="GO:0004820">
    <property type="term" value="F:glycine-tRNA ligase activity"/>
    <property type="evidence" value="ECO:0007669"/>
    <property type="project" value="UniProtKB-EC"/>
</dbReference>
<evidence type="ECO:0000256" key="9">
    <source>
        <dbReference type="ARBA" id="ARBA00047937"/>
    </source>
</evidence>
<evidence type="ECO:0000256" key="6">
    <source>
        <dbReference type="ARBA" id="ARBA00022840"/>
    </source>
</evidence>
<evidence type="ECO:0000259" key="11">
    <source>
        <dbReference type="Pfam" id="PF05746"/>
    </source>
</evidence>
<comment type="subunit">
    <text evidence="10">Tetramer of two alpha and two beta subunits.</text>
</comment>
<dbReference type="EC" id="6.1.1.14" evidence="10"/>